<organism evidence="5 6">
    <name type="scientific">Paractinoplanes rhizophilus</name>
    <dbReference type="NCBI Taxonomy" id="1416877"/>
    <lineage>
        <taxon>Bacteria</taxon>
        <taxon>Bacillati</taxon>
        <taxon>Actinomycetota</taxon>
        <taxon>Actinomycetes</taxon>
        <taxon>Micromonosporales</taxon>
        <taxon>Micromonosporaceae</taxon>
        <taxon>Paractinoplanes</taxon>
    </lineage>
</organism>
<accession>A0ABW2I0L7</accession>
<keyword evidence="3" id="KW-1133">Transmembrane helix</keyword>
<dbReference type="InterPro" id="IPR027383">
    <property type="entry name" value="Znf_put"/>
</dbReference>
<gene>
    <name evidence="5" type="ORF">ACFQS1_30290</name>
</gene>
<keyword evidence="3" id="KW-0812">Transmembrane</keyword>
<dbReference type="Proteomes" id="UP001596548">
    <property type="component" value="Unassembled WGS sequence"/>
</dbReference>
<feature type="transmembrane region" description="Helical" evidence="3">
    <location>
        <begin position="95"/>
        <end position="116"/>
    </location>
</feature>
<keyword evidence="6" id="KW-1185">Reference proteome</keyword>
<name>A0ABW2I0L7_9ACTN</name>
<keyword evidence="1" id="KW-0805">Transcription regulation</keyword>
<evidence type="ECO:0000313" key="6">
    <source>
        <dbReference type="Proteomes" id="UP001596548"/>
    </source>
</evidence>
<evidence type="ECO:0000256" key="2">
    <source>
        <dbReference type="ARBA" id="ARBA00023163"/>
    </source>
</evidence>
<comment type="caution">
    <text evidence="5">The sequence shown here is derived from an EMBL/GenBank/DDBJ whole genome shotgun (WGS) entry which is preliminary data.</text>
</comment>
<reference evidence="6" key="1">
    <citation type="journal article" date="2019" name="Int. J. Syst. Evol. Microbiol.">
        <title>The Global Catalogue of Microorganisms (GCM) 10K type strain sequencing project: providing services to taxonomists for standard genome sequencing and annotation.</title>
        <authorList>
            <consortium name="The Broad Institute Genomics Platform"/>
            <consortium name="The Broad Institute Genome Sequencing Center for Infectious Disease"/>
            <person name="Wu L."/>
            <person name="Ma J."/>
        </authorList>
    </citation>
    <scope>NUCLEOTIDE SEQUENCE [LARGE SCALE GENOMIC DNA]</scope>
    <source>
        <strain evidence="6">XZYJT-10</strain>
    </source>
</reference>
<protein>
    <submittedName>
        <fullName evidence="5">Anti-sigma factor family protein</fullName>
    </submittedName>
</protein>
<evidence type="ECO:0000256" key="1">
    <source>
        <dbReference type="ARBA" id="ARBA00023015"/>
    </source>
</evidence>
<keyword evidence="3" id="KW-0472">Membrane</keyword>
<dbReference type="InterPro" id="IPR041916">
    <property type="entry name" value="Anti_sigma_zinc_sf"/>
</dbReference>
<dbReference type="RefSeq" id="WP_378974990.1">
    <property type="nucleotide sequence ID" value="NZ_JBHTBJ010000031.1"/>
</dbReference>
<evidence type="ECO:0000256" key="3">
    <source>
        <dbReference type="SAM" id="Phobius"/>
    </source>
</evidence>
<evidence type="ECO:0000259" key="4">
    <source>
        <dbReference type="Pfam" id="PF13490"/>
    </source>
</evidence>
<evidence type="ECO:0000313" key="5">
    <source>
        <dbReference type="EMBL" id="MFC7278293.1"/>
    </source>
</evidence>
<feature type="domain" description="Putative zinc-finger" evidence="4">
    <location>
        <begin position="18"/>
        <end position="43"/>
    </location>
</feature>
<dbReference type="Pfam" id="PF13490">
    <property type="entry name" value="zf-HC2"/>
    <property type="match status" value="1"/>
</dbReference>
<proteinExistence type="predicted"/>
<dbReference type="Gene3D" id="1.10.10.1320">
    <property type="entry name" value="Anti-sigma factor, zinc-finger domain"/>
    <property type="match status" value="1"/>
</dbReference>
<sequence length="241" mass="24530">MSTPESTNPTNDHVDMAGYLMEMLTPAEKQAADEHLAGCAACRDEIESLQEWSSALREIPDEMLMDGPPEDADLVLQRALRQVRQEAGGGRMRRFAVLATAAAAIVVVAVGTGVVVGRGTAPGGTTPQAQGSASAPAVVPGTRVVTAADPGTGARITATITPALGWVRLTATVAGIPAGEKCRLEVVGKDGSAILAGSWLVSPAGEANGTPLDGSALIEPSQVAAVRVVNTAGKQFVSVNV</sequence>
<keyword evidence="2" id="KW-0804">Transcription</keyword>
<dbReference type="EMBL" id="JBHTBJ010000031">
    <property type="protein sequence ID" value="MFC7278293.1"/>
    <property type="molecule type" value="Genomic_DNA"/>
</dbReference>